<dbReference type="EMBL" id="JARJCW010000011">
    <property type="protein sequence ID" value="KAJ7219040.1"/>
    <property type="molecule type" value="Genomic_DNA"/>
</dbReference>
<reference evidence="2" key="1">
    <citation type="submission" date="2023-03" db="EMBL/GenBank/DDBJ databases">
        <title>Massive genome expansion in bonnet fungi (Mycena s.s.) driven by repeated elements and novel gene families across ecological guilds.</title>
        <authorList>
            <consortium name="Lawrence Berkeley National Laboratory"/>
            <person name="Harder C.B."/>
            <person name="Miyauchi S."/>
            <person name="Viragh M."/>
            <person name="Kuo A."/>
            <person name="Thoen E."/>
            <person name="Andreopoulos B."/>
            <person name="Lu D."/>
            <person name="Skrede I."/>
            <person name="Drula E."/>
            <person name="Henrissat B."/>
            <person name="Morin E."/>
            <person name="Kohler A."/>
            <person name="Barry K."/>
            <person name="LaButti K."/>
            <person name="Morin E."/>
            <person name="Salamov A."/>
            <person name="Lipzen A."/>
            <person name="Mereny Z."/>
            <person name="Hegedus B."/>
            <person name="Baldrian P."/>
            <person name="Stursova M."/>
            <person name="Weitz H."/>
            <person name="Taylor A."/>
            <person name="Grigoriev I.V."/>
            <person name="Nagy L.G."/>
            <person name="Martin F."/>
            <person name="Kauserud H."/>
        </authorList>
    </citation>
    <scope>NUCLEOTIDE SEQUENCE</scope>
    <source>
        <strain evidence="2">9144</strain>
    </source>
</reference>
<dbReference type="AlphaFoldDB" id="A0AAD6YGJ8"/>
<gene>
    <name evidence="2" type="ORF">GGX14DRAFT_589590</name>
</gene>
<accession>A0AAD6YGJ8</accession>
<name>A0AAD6YGJ8_9AGAR</name>
<comment type="caution">
    <text evidence="2">The sequence shown here is derived from an EMBL/GenBank/DDBJ whole genome shotgun (WGS) entry which is preliminary data.</text>
</comment>
<keyword evidence="3" id="KW-1185">Reference proteome</keyword>
<feature type="compositionally biased region" description="Basic residues" evidence="1">
    <location>
        <begin position="171"/>
        <end position="180"/>
    </location>
</feature>
<evidence type="ECO:0000313" key="2">
    <source>
        <dbReference type="EMBL" id="KAJ7219040.1"/>
    </source>
</evidence>
<evidence type="ECO:0000313" key="3">
    <source>
        <dbReference type="Proteomes" id="UP001219525"/>
    </source>
</evidence>
<feature type="compositionally biased region" description="Basic and acidic residues" evidence="1">
    <location>
        <begin position="236"/>
        <end position="249"/>
    </location>
</feature>
<evidence type="ECO:0000256" key="1">
    <source>
        <dbReference type="SAM" id="MobiDB-lite"/>
    </source>
</evidence>
<feature type="region of interest" description="Disordered" evidence="1">
    <location>
        <begin position="47"/>
        <end position="115"/>
    </location>
</feature>
<dbReference type="Proteomes" id="UP001219525">
    <property type="component" value="Unassembled WGS sequence"/>
</dbReference>
<feature type="compositionally biased region" description="Basic residues" evidence="1">
    <location>
        <begin position="47"/>
        <end position="62"/>
    </location>
</feature>
<protein>
    <submittedName>
        <fullName evidence="2">Uncharacterized protein</fullName>
    </submittedName>
</protein>
<organism evidence="2 3">
    <name type="scientific">Mycena pura</name>
    <dbReference type="NCBI Taxonomy" id="153505"/>
    <lineage>
        <taxon>Eukaryota</taxon>
        <taxon>Fungi</taxon>
        <taxon>Dikarya</taxon>
        <taxon>Basidiomycota</taxon>
        <taxon>Agaricomycotina</taxon>
        <taxon>Agaricomycetes</taxon>
        <taxon>Agaricomycetidae</taxon>
        <taxon>Agaricales</taxon>
        <taxon>Marasmiineae</taxon>
        <taxon>Mycenaceae</taxon>
        <taxon>Mycena</taxon>
    </lineage>
</organism>
<feature type="region of interest" description="Disordered" evidence="1">
    <location>
        <begin position="171"/>
        <end position="251"/>
    </location>
</feature>
<sequence>MDATRPVASWIVVLRAQRDCAATLGVGIKRTPAPGVKTSARVGYRKRARARSHVRGRARARTRPWERTRTVQGGGAWCQRAARAPGVDNERGASEPVQGGSKRRPRGASRTSPRTLLGACAGAPAAWGVESGPAHAVGAWRFRAAAVQGVKNEPRTLGRRTRSSRELRVLARSRRRRRDRQHAAGASDWRRARATGGVQRATGGASGRGSVQQRAGSLAAPQTAGGRQRAVAQEGQAKRAGERDVDGGQRRGGAMLATTMWSKQMRQHLRPAGRHGTRGDSVTHRSDLIQKNLWLYSAIITASVKNPWTLMRSFTSARSRTFVARGLKTNLGISPRFWYRRVRLDEVRTLRIRAARNLGNLLGETRKQGQILRKI</sequence>
<proteinExistence type="predicted"/>